<dbReference type="Pfam" id="PF00829">
    <property type="entry name" value="Ribosomal_L21p"/>
    <property type="match status" value="1"/>
</dbReference>
<dbReference type="InterPro" id="IPR028909">
    <property type="entry name" value="bL21-like"/>
</dbReference>
<evidence type="ECO:0000256" key="7">
    <source>
        <dbReference type="RuleBase" id="RU000562"/>
    </source>
</evidence>
<comment type="caution">
    <text evidence="8">The sequence shown here is derived from an EMBL/GenBank/DDBJ whole genome shotgun (WGS) entry which is preliminary data.</text>
</comment>
<dbReference type="SUPFAM" id="SSF141091">
    <property type="entry name" value="L21p-like"/>
    <property type="match status" value="1"/>
</dbReference>
<comment type="subunit">
    <text evidence="6">Part of the 50S ribosomal subunit. Contacts protein L20.</text>
</comment>
<evidence type="ECO:0000256" key="3">
    <source>
        <dbReference type="ARBA" id="ARBA00022884"/>
    </source>
</evidence>
<evidence type="ECO:0000256" key="2">
    <source>
        <dbReference type="ARBA" id="ARBA00022730"/>
    </source>
</evidence>
<sequence length="102" mass="11170">MYAIIATGGKQYKAEAGQTIKVEKIKANVGDVVDLEALMIVDGDKIVVGEAAKSAAVKAEVVAQEKDKKIVIFKYKSKKNVRKRQGHRQPYTALKIKEIAAQ</sequence>
<accession>A0A9D1MLL9</accession>
<evidence type="ECO:0000313" key="9">
    <source>
        <dbReference type="Proteomes" id="UP000824145"/>
    </source>
</evidence>
<evidence type="ECO:0000256" key="1">
    <source>
        <dbReference type="ARBA" id="ARBA00008563"/>
    </source>
</evidence>
<keyword evidence="5 6" id="KW-0687">Ribonucleoprotein</keyword>
<dbReference type="PANTHER" id="PTHR21349">
    <property type="entry name" value="50S RIBOSOMAL PROTEIN L21"/>
    <property type="match status" value="1"/>
</dbReference>
<keyword evidence="3 6" id="KW-0694">RNA-binding</keyword>
<dbReference type="GO" id="GO:0003735">
    <property type="term" value="F:structural constituent of ribosome"/>
    <property type="evidence" value="ECO:0007669"/>
    <property type="project" value="InterPro"/>
</dbReference>
<dbReference type="InterPro" id="IPR001787">
    <property type="entry name" value="Ribosomal_bL21"/>
</dbReference>
<dbReference type="InterPro" id="IPR018258">
    <property type="entry name" value="Ribosomal_bL21_CS"/>
</dbReference>
<dbReference type="AlphaFoldDB" id="A0A9D1MLL9"/>
<comment type="function">
    <text evidence="6 7">This protein binds to 23S rRNA in the presence of protein L20.</text>
</comment>
<comment type="similarity">
    <text evidence="1 6 7">Belongs to the bacterial ribosomal protein bL21 family.</text>
</comment>
<dbReference type="PROSITE" id="PS01169">
    <property type="entry name" value="RIBOSOMAL_L21"/>
    <property type="match status" value="1"/>
</dbReference>
<name>A0A9D1MLL9_9FIRM</name>
<dbReference type="PANTHER" id="PTHR21349:SF0">
    <property type="entry name" value="LARGE RIBOSOMAL SUBUNIT PROTEIN BL21M"/>
    <property type="match status" value="1"/>
</dbReference>
<evidence type="ECO:0000256" key="6">
    <source>
        <dbReference type="HAMAP-Rule" id="MF_01363"/>
    </source>
</evidence>
<keyword evidence="2 6" id="KW-0699">rRNA-binding</keyword>
<dbReference type="GO" id="GO:0005840">
    <property type="term" value="C:ribosome"/>
    <property type="evidence" value="ECO:0007669"/>
    <property type="project" value="UniProtKB-KW"/>
</dbReference>
<dbReference type="NCBIfam" id="TIGR00061">
    <property type="entry name" value="L21"/>
    <property type="match status" value="1"/>
</dbReference>
<gene>
    <name evidence="6 8" type="primary">rplU</name>
    <name evidence="8" type="ORF">IAB07_01100</name>
</gene>
<organism evidence="8 9">
    <name type="scientific">Candidatus Caccalectryoclostridium excrementigallinarum</name>
    <dbReference type="NCBI Taxonomy" id="2840710"/>
    <lineage>
        <taxon>Bacteria</taxon>
        <taxon>Bacillati</taxon>
        <taxon>Bacillota</taxon>
        <taxon>Clostridia</taxon>
        <taxon>Christensenellales</taxon>
        <taxon>Christensenellaceae</taxon>
        <taxon>Christensenellaceae incertae sedis</taxon>
        <taxon>Candidatus Caccalectryoclostridium</taxon>
    </lineage>
</organism>
<evidence type="ECO:0000256" key="5">
    <source>
        <dbReference type="ARBA" id="ARBA00023274"/>
    </source>
</evidence>
<dbReference type="GO" id="GO:1990904">
    <property type="term" value="C:ribonucleoprotein complex"/>
    <property type="evidence" value="ECO:0007669"/>
    <property type="project" value="UniProtKB-KW"/>
</dbReference>
<dbReference type="GO" id="GO:0005737">
    <property type="term" value="C:cytoplasm"/>
    <property type="evidence" value="ECO:0007669"/>
    <property type="project" value="UniProtKB-ARBA"/>
</dbReference>
<reference evidence="8" key="2">
    <citation type="journal article" date="2021" name="PeerJ">
        <title>Extensive microbial diversity within the chicken gut microbiome revealed by metagenomics and culture.</title>
        <authorList>
            <person name="Gilroy R."/>
            <person name="Ravi A."/>
            <person name="Getino M."/>
            <person name="Pursley I."/>
            <person name="Horton D.L."/>
            <person name="Alikhan N.F."/>
            <person name="Baker D."/>
            <person name="Gharbi K."/>
            <person name="Hall N."/>
            <person name="Watson M."/>
            <person name="Adriaenssens E.M."/>
            <person name="Foster-Nyarko E."/>
            <person name="Jarju S."/>
            <person name="Secka A."/>
            <person name="Antonio M."/>
            <person name="Oren A."/>
            <person name="Chaudhuri R.R."/>
            <person name="La Ragione R."/>
            <person name="Hildebrand F."/>
            <person name="Pallen M.J."/>
        </authorList>
    </citation>
    <scope>NUCLEOTIDE SEQUENCE</scope>
    <source>
        <strain evidence="8">9366</strain>
    </source>
</reference>
<reference evidence="8" key="1">
    <citation type="submission" date="2020-10" db="EMBL/GenBank/DDBJ databases">
        <authorList>
            <person name="Gilroy R."/>
        </authorList>
    </citation>
    <scope>NUCLEOTIDE SEQUENCE</scope>
    <source>
        <strain evidence="8">9366</strain>
    </source>
</reference>
<dbReference type="Proteomes" id="UP000824145">
    <property type="component" value="Unassembled WGS sequence"/>
</dbReference>
<dbReference type="EMBL" id="DVNJ01000002">
    <property type="protein sequence ID" value="HIU62352.1"/>
    <property type="molecule type" value="Genomic_DNA"/>
</dbReference>
<keyword evidence="4 6" id="KW-0689">Ribosomal protein</keyword>
<dbReference type="GO" id="GO:0019843">
    <property type="term" value="F:rRNA binding"/>
    <property type="evidence" value="ECO:0007669"/>
    <property type="project" value="UniProtKB-UniRule"/>
</dbReference>
<evidence type="ECO:0000313" key="8">
    <source>
        <dbReference type="EMBL" id="HIU62352.1"/>
    </source>
</evidence>
<dbReference type="HAMAP" id="MF_01363">
    <property type="entry name" value="Ribosomal_bL21"/>
    <property type="match status" value="1"/>
</dbReference>
<dbReference type="InterPro" id="IPR036164">
    <property type="entry name" value="bL21-like_sf"/>
</dbReference>
<evidence type="ECO:0000256" key="4">
    <source>
        <dbReference type="ARBA" id="ARBA00022980"/>
    </source>
</evidence>
<protein>
    <recommendedName>
        <fullName evidence="6">Large ribosomal subunit protein bL21</fullName>
    </recommendedName>
</protein>
<dbReference type="GO" id="GO:0006412">
    <property type="term" value="P:translation"/>
    <property type="evidence" value="ECO:0007669"/>
    <property type="project" value="UniProtKB-UniRule"/>
</dbReference>
<proteinExistence type="inferred from homology"/>